<dbReference type="InterPro" id="IPR013757">
    <property type="entry name" value="Topo_IIA_A_a_sf"/>
</dbReference>
<dbReference type="InterPro" id="IPR035516">
    <property type="entry name" value="Gyrase/topoIV_suA_C"/>
</dbReference>
<protein>
    <recommendedName>
        <fullName evidence="2">DNA topoisomerase (ATP-hydrolyzing)</fullName>
        <ecNumber evidence="2">5.6.2.2</ecNumber>
    </recommendedName>
</protein>
<geneLocation type="plasmid" evidence="9"/>
<sequence length="742" mass="84219">MSKKNKKAVTPIREEITNFSYEDEMKQSFMDYAMTVITDRALPDVRDGFKPVHRRILYAMRAMNVMPDKPHKKSARIVGDVLGKYHPHGDSAVYEAMVRLSQDFRVRVPLVDGHGNFGSIDGDKAAAMRYTEARLTEEALYMLQDLEKGVVDMKENFDGSEQEPVVLPALIPQLFINGTAGIAVGMNTNIPSHNPSEIIDATLHLIKKPKATLDDLLTFVKAPDYPSGGIIINADDMREMYQTGQGKVMIRSKISVEPGQYGKTNLIVEEIPYTYSGNKEKLVNDIIDMVVNTKKIPEISDIRDESDHKIRIVIEVKKGVDTDKFLHKLYRLTGLQDQENYRFIALVDGKPEYVGLLDYLHHFLAFQKEVYTKRYQYLLPKAEARKELLEGFIKAVPVMDAIIEVVRGAKDVKQMKSCLVGGDVTGIDFTLKKHEKTASKFQFTPTQAQAILDMKLQKLGKLEVLQIQKEYDVLVKEIEFYQAVLSDEKKLMKEIQKTLQEYKKKFPQERKTLVTNKETKVYKEEVKVVDVTVQVDKFGYVKALEGQADESDETIRQTMTVKSDDRLVALTTDGMAVQLKVADIPKGKAKDRGKPLQVLTNMEKTEASLYLTPMTELLESTLLIVTKNGFVKRIEGKEFETNRSSILAHKLEDNDKLVFVGKETDEMVMVSKEEKVLRFKTSEIPLAKRSAKGVVGMKLKEHDEIILCHAVTDDDQRIEYMGNNILLSDIECSKRARSGKKL</sequence>
<dbReference type="GO" id="GO:0006265">
    <property type="term" value="P:DNA topological change"/>
    <property type="evidence" value="ECO:0007669"/>
    <property type="project" value="UniProtKB-UniRule"/>
</dbReference>
<dbReference type="KEGG" id="jeo:JMA_42230"/>
<evidence type="ECO:0000256" key="5">
    <source>
        <dbReference type="ARBA" id="ARBA00023235"/>
    </source>
</evidence>
<accession>A0A0B5ATJ7</accession>
<dbReference type="Pfam" id="PF00521">
    <property type="entry name" value="DNA_topoisoIV"/>
    <property type="match status" value="1"/>
</dbReference>
<dbReference type="BioCyc" id="JESP1508404:G14D9-13546-MONOMER"/>
<dbReference type="InterPro" id="IPR013758">
    <property type="entry name" value="Topo_IIA_A/C_ab"/>
</dbReference>
<dbReference type="GO" id="GO:0034335">
    <property type="term" value="F:DNA negative supercoiling activity"/>
    <property type="evidence" value="ECO:0007669"/>
    <property type="project" value="UniProtKB-ARBA"/>
</dbReference>
<dbReference type="PANTHER" id="PTHR43493">
    <property type="entry name" value="DNA GYRASE/TOPOISOMERASE SUBUNIT A"/>
    <property type="match status" value="1"/>
</dbReference>
<evidence type="ECO:0000256" key="4">
    <source>
        <dbReference type="ARBA" id="ARBA00023125"/>
    </source>
</evidence>
<proteinExistence type="predicted"/>
<feature type="domain" description="Topo IIA-type catalytic" evidence="7">
    <location>
        <begin position="42"/>
        <end position="526"/>
    </location>
</feature>
<evidence type="ECO:0000256" key="3">
    <source>
        <dbReference type="ARBA" id="ARBA00023029"/>
    </source>
</evidence>
<dbReference type="GO" id="GO:0009330">
    <property type="term" value="C:DNA topoisomerase type II (double strand cut, ATP-hydrolyzing) complex"/>
    <property type="evidence" value="ECO:0007669"/>
    <property type="project" value="TreeGrafter"/>
</dbReference>
<evidence type="ECO:0000256" key="6">
    <source>
        <dbReference type="PROSITE-ProRule" id="PRU01384"/>
    </source>
</evidence>
<evidence type="ECO:0000256" key="2">
    <source>
        <dbReference type="ARBA" id="ARBA00012895"/>
    </source>
</evidence>
<dbReference type="PROSITE" id="PS52040">
    <property type="entry name" value="TOPO_IIA"/>
    <property type="match status" value="1"/>
</dbReference>
<dbReference type="PANTHER" id="PTHR43493:SF9">
    <property type="entry name" value="DNA TOPOISOMERASE 4 SUBUNIT A"/>
    <property type="match status" value="1"/>
</dbReference>
<dbReference type="HOGENOM" id="CLU_002977_6_1_9"/>
<keyword evidence="3 6" id="KW-0799">Topoisomerase</keyword>
<dbReference type="AlphaFoldDB" id="A0A0B5ATJ7"/>
<dbReference type="GO" id="GO:0005524">
    <property type="term" value="F:ATP binding"/>
    <property type="evidence" value="ECO:0007669"/>
    <property type="project" value="InterPro"/>
</dbReference>
<dbReference type="Gene3D" id="3.90.199.10">
    <property type="entry name" value="Topoisomerase II, domain 5"/>
    <property type="match status" value="1"/>
</dbReference>
<dbReference type="Proteomes" id="UP000031449">
    <property type="component" value="Plasmid unnamed"/>
</dbReference>
<name>A0A0B5ATJ7_9BACL</name>
<keyword evidence="4 6" id="KW-0238">DNA-binding</keyword>
<dbReference type="InterPro" id="IPR050220">
    <property type="entry name" value="Type_II_DNA_Topoisomerases"/>
</dbReference>
<comment type="catalytic activity">
    <reaction evidence="1 6">
        <text>ATP-dependent breakage, passage and rejoining of double-stranded DNA.</text>
        <dbReference type="EC" id="5.6.2.2"/>
    </reaction>
</comment>
<evidence type="ECO:0000259" key="7">
    <source>
        <dbReference type="PROSITE" id="PS52040"/>
    </source>
</evidence>
<feature type="active site" description="O-(5'-phospho-DNA)-tyrosine intermediate" evidence="6">
    <location>
        <position position="130"/>
    </location>
</feature>
<keyword evidence="9" id="KW-1185">Reference proteome</keyword>
<keyword evidence="5 6" id="KW-0413">Isomerase</keyword>
<dbReference type="SUPFAM" id="SSF101904">
    <property type="entry name" value="GyrA/ParC C-terminal domain-like"/>
    <property type="match status" value="1"/>
</dbReference>
<dbReference type="Gene3D" id="2.120.10.90">
    <property type="entry name" value="DNA gyrase/topoisomerase IV, subunit A, C-terminal"/>
    <property type="match status" value="1"/>
</dbReference>
<dbReference type="InterPro" id="IPR006691">
    <property type="entry name" value="GyrA/parC_rep"/>
</dbReference>
<dbReference type="OrthoDB" id="9806486at2"/>
<dbReference type="EC" id="5.6.2.2" evidence="2"/>
<dbReference type="InterPro" id="IPR013760">
    <property type="entry name" value="Topo_IIA-like_dom_sf"/>
</dbReference>
<keyword evidence="8" id="KW-0614">Plasmid</keyword>
<evidence type="ECO:0000313" key="8">
    <source>
        <dbReference type="EMBL" id="AJD93540.1"/>
    </source>
</evidence>
<organism evidence="8 9">
    <name type="scientific">Jeotgalibacillus malaysiensis</name>
    <dbReference type="NCBI Taxonomy" id="1508404"/>
    <lineage>
        <taxon>Bacteria</taxon>
        <taxon>Bacillati</taxon>
        <taxon>Bacillota</taxon>
        <taxon>Bacilli</taxon>
        <taxon>Bacillales</taxon>
        <taxon>Caryophanaceae</taxon>
        <taxon>Jeotgalibacillus</taxon>
    </lineage>
</organism>
<dbReference type="InterPro" id="IPR002205">
    <property type="entry name" value="Topo_IIA_dom_A"/>
</dbReference>
<evidence type="ECO:0000313" key="9">
    <source>
        <dbReference type="Proteomes" id="UP000031449"/>
    </source>
</evidence>
<evidence type="ECO:0000256" key="1">
    <source>
        <dbReference type="ARBA" id="ARBA00000185"/>
    </source>
</evidence>
<dbReference type="SUPFAM" id="SSF56719">
    <property type="entry name" value="Type II DNA topoisomerase"/>
    <property type="match status" value="1"/>
</dbReference>
<dbReference type="NCBIfam" id="NF004044">
    <property type="entry name" value="PRK05561.1"/>
    <property type="match status" value="1"/>
</dbReference>
<gene>
    <name evidence="8" type="ORF">JMA_42230</name>
</gene>
<dbReference type="SMART" id="SM00434">
    <property type="entry name" value="TOP4c"/>
    <property type="match status" value="1"/>
</dbReference>
<dbReference type="Pfam" id="PF03989">
    <property type="entry name" value="DNA_gyraseA_C"/>
    <property type="match status" value="3"/>
</dbReference>
<dbReference type="GO" id="GO:0005737">
    <property type="term" value="C:cytoplasm"/>
    <property type="evidence" value="ECO:0007669"/>
    <property type="project" value="TreeGrafter"/>
</dbReference>
<dbReference type="Gene3D" id="1.10.268.10">
    <property type="entry name" value="Topoisomerase, domain 3"/>
    <property type="match status" value="1"/>
</dbReference>
<reference evidence="8 9" key="1">
    <citation type="submission" date="2014-08" db="EMBL/GenBank/DDBJ databases">
        <title>Complete genome of a marine bacteria Jeotgalibacillus malaysiensis.</title>
        <authorList>
            <person name="Yaakop A.S."/>
            <person name="Chan K.-G."/>
            <person name="Goh K.M."/>
        </authorList>
    </citation>
    <scope>NUCLEOTIDE SEQUENCE [LARGE SCALE GENOMIC DNA]</scope>
    <source>
        <strain evidence="8 9">D5</strain>
        <plasmid evidence="9">Plasmid</plasmid>
    </source>
</reference>
<dbReference type="CDD" id="cd00187">
    <property type="entry name" value="TOP4c"/>
    <property type="match status" value="1"/>
</dbReference>
<dbReference type="GO" id="GO:0003677">
    <property type="term" value="F:DNA binding"/>
    <property type="evidence" value="ECO:0007669"/>
    <property type="project" value="UniProtKB-UniRule"/>
</dbReference>
<dbReference type="Gene3D" id="3.30.1360.40">
    <property type="match status" value="1"/>
</dbReference>
<dbReference type="EMBL" id="CP009417">
    <property type="protein sequence ID" value="AJD93540.1"/>
    <property type="molecule type" value="Genomic_DNA"/>
</dbReference>